<sequence>MSITLHRHDGVCRIAVLGRQESAAASAELRAALGEARAAPEAGGIELSFYDADTLPRDVIDVLSELLEREAGLKIVAYHALLAHSLMRLGLPVRQVSHRSQHHATAPCSAVVLAGSAQSLDKILHIVGKLPLADAAVFVVQHVDEHQVNLLDQLLKTRTDYCVLMPQHLMPVQPGTLYIAPPGHHMKVAHGMVYLTRDRKVQFTRPSIDVLFESLAAEYGGGALAVLLCGFGRDGVAGCAALRRAGALVIVEDGADCEGARAMPDAARDAGHFDYVLNLSAITSVAAAALAGDAAAPEGELLDLFLEAVTSQCGYDFRNYQRDSLQRRIRSLMLHCGFHSFAHYQRAVLSDAALFERLTAELPVGVTSFFRHPPQLRQIRDEILPYLASFPMIKLWSAGCSTGEEAYSLAIMLDELGLLERSHLFATEVSPYLLELAKAGLFPAATLDTNRANYRASGGKLDFDSYLPAGGRYLRAPERLRLRLLFHRHSLTGEGIFNEFQLILCRNVLIYFDAELQRQVLQRFARSLHVDGFLVLGPQDGLNQAALAQGFVPWRAGSYIYRRGGACHE</sequence>
<dbReference type="EC" id="2.1.1.80" evidence="4"/>
<dbReference type="GO" id="GO:0000156">
    <property type="term" value="F:phosphorelay response regulator activity"/>
    <property type="evidence" value="ECO:0007669"/>
    <property type="project" value="InterPro"/>
</dbReference>
<organism evidence="4 5">
    <name type="scientific">Pseudoduganella violacea</name>
    <dbReference type="NCBI Taxonomy" id="1715466"/>
    <lineage>
        <taxon>Bacteria</taxon>
        <taxon>Pseudomonadati</taxon>
        <taxon>Pseudomonadota</taxon>
        <taxon>Betaproteobacteria</taxon>
        <taxon>Burkholderiales</taxon>
        <taxon>Oxalobacteraceae</taxon>
        <taxon>Telluria group</taxon>
        <taxon>Pseudoduganella</taxon>
    </lineage>
</organism>
<dbReference type="GO" id="GO:0032259">
    <property type="term" value="P:methylation"/>
    <property type="evidence" value="ECO:0007669"/>
    <property type="project" value="UniProtKB-KW"/>
</dbReference>
<feature type="domain" description="CheB-type methylesterase" evidence="2">
    <location>
        <begin position="107"/>
        <end position="293"/>
    </location>
</feature>
<feature type="active site" evidence="1">
    <location>
        <position position="234"/>
    </location>
</feature>
<dbReference type="InterPro" id="IPR035909">
    <property type="entry name" value="CheB_C"/>
</dbReference>
<dbReference type="InterPro" id="IPR029063">
    <property type="entry name" value="SAM-dependent_MTases_sf"/>
</dbReference>
<reference evidence="4 5" key="1">
    <citation type="submission" date="2020-08" db="EMBL/GenBank/DDBJ databases">
        <title>Genomic Encyclopedia of Type Strains, Phase III (KMG-III): the genomes of soil and plant-associated and newly described type strains.</title>
        <authorList>
            <person name="Whitman W."/>
        </authorList>
    </citation>
    <scope>NUCLEOTIDE SEQUENCE [LARGE SCALE GENOMIC DNA]</scope>
    <source>
        <strain evidence="4 5">CECT 8897</strain>
    </source>
</reference>
<feature type="active site" evidence="1">
    <location>
        <position position="142"/>
    </location>
</feature>
<keyword evidence="4" id="KW-0489">Methyltransferase</keyword>
<evidence type="ECO:0000259" key="2">
    <source>
        <dbReference type="PROSITE" id="PS50122"/>
    </source>
</evidence>
<dbReference type="InterPro" id="IPR022641">
    <property type="entry name" value="CheR_N"/>
</dbReference>
<dbReference type="PROSITE" id="PS50122">
    <property type="entry name" value="CHEB"/>
    <property type="match status" value="1"/>
</dbReference>
<dbReference type="GO" id="GO:0008983">
    <property type="term" value="F:protein-glutamate O-methyltransferase activity"/>
    <property type="evidence" value="ECO:0007669"/>
    <property type="project" value="UniProtKB-EC"/>
</dbReference>
<dbReference type="PRINTS" id="PR00996">
    <property type="entry name" value="CHERMTFRASE"/>
</dbReference>
<gene>
    <name evidence="4" type="ORF">FHS03_004088</name>
</gene>
<dbReference type="SUPFAM" id="SSF47757">
    <property type="entry name" value="Chemotaxis receptor methyltransferase CheR, N-terminal domain"/>
    <property type="match status" value="1"/>
</dbReference>
<dbReference type="CDD" id="cd16433">
    <property type="entry name" value="CheB"/>
    <property type="match status" value="1"/>
</dbReference>
<feature type="domain" description="CheR-type methyltransferase" evidence="3">
    <location>
        <begin position="302"/>
        <end position="542"/>
    </location>
</feature>
<dbReference type="PANTHER" id="PTHR24422">
    <property type="entry name" value="CHEMOTAXIS PROTEIN METHYLTRANSFERASE"/>
    <property type="match status" value="1"/>
</dbReference>
<dbReference type="GO" id="GO:0006935">
    <property type="term" value="P:chemotaxis"/>
    <property type="evidence" value="ECO:0007669"/>
    <property type="project" value="UniProtKB-UniRule"/>
</dbReference>
<keyword evidence="4" id="KW-0808">Transferase</keyword>
<evidence type="ECO:0000259" key="3">
    <source>
        <dbReference type="PROSITE" id="PS50123"/>
    </source>
</evidence>
<evidence type="ECO:0000313" key="5">
    <source>
        <dbReference type="Proteomes" id="UP000541535"/>
    </source>
</evidence>
<dbReference type="GO" id="GO:0005737">
    <property type="term" value="C:cytoplasm"/>
    <property type="evidence" value="ECO:0007669"/>
    <property type="project" value="InterPro"/>
</dbReference>
<dbReference type="InterPro" id="IPR000780">
    <property type="entry name" value="CheR_MeTrfase"/>
</dbReference>
<dbReference type="RefSeq" id="WP_183442763.1">
    <property type="nucleotide sequence ID" value="NZ_JACHXD010000013.1"/>
</dbReference>
<keyword evidence="5" id="KW-1185">Reference proteome</keyword>
<dbReference type="InterPro" id="IPR000673">
    <property type="entry name" value="Sig_transdc_resp-reg_Me-estase"/>
</dbReference>
<dbReference type="Gene3D" id="3.40.50.150">
    <property type="entry name" value="Vaccinia Virus protein VP39"/>
    <property type="match status" value="1"/>
</dbReference>
<dbReference type="EMBL" id="JACHXD010000013">
    <property type="protein sequence ID" value="MBB3121015.1"/>
    <property type="molecule type" value="Genomic_DNA"/>
</dbReference>
<dbReference type="SUPFAM" id="SSF52738">
    <property type="entry name" value="Methylesterase CheB, C-terminal domain"/>
    <property type="match status" value="1"/>
</dbReference>
<dbReference type="GO" id="GO:0008984">
    <property type="term" value="F:protein-glutamate methylesterase activity"/>
    <property type="evidence" value="ECO:0007669"/>
    <property type="project" value="InterPro"/>
</dbReference>
<dbReference type="InterPro" id="IPR050903">
    <property type="entry name" value="Bact_Chemotaxis_MeTrfase"/>
</dbReference>
<keyword evidence="1" id="KW-0378">Hydrolase</keyword>
<proteinExistence type="predicted"/>
<keyword evidence="1" id="KW-0145">Chemotaxis</keyword>
<dbReference type="PANTHER" id="PTHR24422:SF8">
    <property type="entry name" value="CHEMOTAXIS PROTEIN"/>
    <property type="match status" value="1"/>
</dbReference>
<dbReference type="AlphaFoldDB" id="A0A7W5BDR1"/>
<name>A0A7W5BDR1_9BURK</name>
<dbReference type="Pfam" id="PF01739">
    <property type="entry name" value="CheR"/>
    <property type="match status" value="1"/>
</dbReference>
<evidence type="ECO:0000256" key="1">
    <source>
        <dbReference type="PROSITE-ProRule" id="PRU00050"/>
    </source>
</evidence>
<comment type="caution">
    <text evidence="4">The sequence shown here is derived from an EMBL/GenBank/DDBJ whole genome shotgun (WGS) entry which is preliminary data.</text>
</comment>
<dbReference type="PROSITE" id="PS50123">
    <property type="entry name" value="CHER"/>
    <property type="match status" value="1"/>
</dbReference>
<dbReference type="Gene3D" id="3.40.50.180">
    <property type="entry name" value="Methylesterase CheB, C-terminal domain"/>
    <property type="match status" value="1"/>
</dbReference>
<dbReference type="SUPFAM" id="SSF53335">
    <property type="entry name" value="S-adenosyl-L-methionine-dependent methyltransferases"/>
    <property type="match status" value="1"/>
</dbReference>
<dbReference type="Pfam" id="PF03705">
    <property type="entry name" value="CheR_N"/>
    <property type="match status" value="1"/>
</dbReference>
<feature type="active site" evidence="1">
    <location>
        <position position="116"/>
    </location>
</feature>
<accession>A0A7W5BDR1</accession>
<protein>
    <submittedName>
        <fullName evidence="4">Chemotaxis protein methyltransferase CheR</fullName>
        <ecNumber evidence="4">2.1.1.80</ecNumber>
    </submittedName>
</protein>
<evidence type="ECO:0000313" key="4">
    <source>
        <dbReference type="EMBL" id="MBB3121015.1"/>
    </source>
</evidence>
<dbReference type="InterPro" id="IPR022642">
    <property type="entry name" value="CheR_C"/>
</dbReference>
<dbReference type="Proteomes" id="UP000541535">
    <property type="component" value="Unassembled WGS sequence"/>
</dbReference>
<dbReference type="SMART" id="SM00138">
    <property type="entry name" value="MeTrc"/>
    <property type="match status" value="1"/>
</dbReference>
<dbReference type="Pfam" id="PF01339">
    <property type="entry name" value="CheB_methylest"/>
    <property type="match status" value="1"/>
</dbReference>